<feature type="transmembrane region" description="Helical" evidence="1">
    <location>
        <begin position="30"/>
        <end position="48"/>
    </location>
</feature>
<evidence type="ECO:0000313" key="4">
    <source>
        <dbReference type="Proteomes" id="UP000215902"/>
    </source>
</evidence>
<gene>
    <name evidence="3" type="ORF">BOX15_Mlig030516g1</name>
    <name evidence="2" type="ORF">BOX15_Mlig030516g2</name>
</gene>
<keyword evidence="4" id="KW-1185">Reference proteome</keyword>
<dbReference type="AlphaFoldDB" id="A0A267E5V7"/>
<keyword evidence="1" id="KW-0472">Membrane</keyword>
<feature type="transmembrane region" description="Helical" evidence="1">
    <location>
        <begin position="6"/>
        <end position="23"/>
    </location>
</feature>
<accession>A0A267E5V7</accession>
<comment type="caution">
    <text evidence="2">The sequence shown here is derived from an EMBL/GenBank/DDBJ whole genome shotgun (WGS) entry which is preliminary data.</text>
</comment>
<dbReference type="Proteomes" id="UP000215902">
    <property type="component" value="Unassembled WGS sequence"/>
</dbReference>
<feature type="transmembrane region" description="Helical" evidence="1">
    <location>
        <begin position="122"/>
        <end position="144"/>
    </location>
</feature>
<reference evidence="2 4" key="1">
    <citation type="submission" date="2017-06" db="EMBL/GenBank/DDBJ databases">
        <title>A platform for efficient transgenesis in Macrostomum lignano, a flatworm model organism for stem cell research.</title>
        <authorList>
            <person name="Berezikov E."/>
        </authorList>
    </citation>
    <scope>NUCLEOTIDE SEQUENCE [LARGE SCALE GENOMIC DNA]</scope>
    <source>
        <strain evidence="2">DV1</strain>
        <tissue evidence="2">Whole organism</tissue>
    </source>
</reference>
<evidence type="ECO:0000256" key="1">
    <source>
        <dbReference type="SAM" id="Phobius"/>
    </source>
</evidence>
<evidence type="ECO:0000313" key="3">
    <source>
        <dbReference type="EMBL" id="PAA60147.1"/>
    </source>
</evidence>
<keyword evidence="1" id="KW-0812">Transmembrane</keyword>
<feature type="transmembrane region" description="Helical" evidence="1">
    <location>
        <begin position="68"/>
        <end position="87"/>
    </location>
</feature>
<name>A0A267E5V7_9PLAT</name>
<protein>
    <submittedName>
        <fullName evidence="2">Uncharacterized protein</fullName>
    </submittedName>
</protein>
<keyword evidence="1" id="KW-1133">Transmembrane helix</keyword>
<dbReference type="EMBL" id="NIVC01002671">
    <property type="protein sequence ID" value="PAA56042.1"/>
    <property type="molecule type" value="Genomic_DNA"/>
</dbReference>
<dbReference type="EMBL" id="NIVC01002189">
    <property type="protein sequence ID" value="PAA60147.1"/>
    <property type="molecule type" value="Genomic_DNA"/>
</dbReference>
<organism evidence="2 4">
    <name type="scientific">Macrostomum lignano</name>
    <dbReference type="NCBI Taxonomy" id="282301"/>
    <lineage>
        <taxon>Eukaryota</taxon>
        <taxon>Metazoa</taxon>
        <taxon>Spiralia</taxon>
        <taxon>Lophotrochozoa</taxon>
        <taxon>Platyhelminthes</taxon>
        <taxon>Rhabditophora</taxon>
        <taxon>Macrostomorpha</taxon>
        <taxon>Macrostomida</taxon>
        <taxon>Macrostomidae</taxon>
        <taxon>Macrostomum</taxon>
    </lineage>
</organism>
<sequence length="162" mass="17910">MALPLWLHACTLWYLVSNAIIAYKSWPALPGFFAACYIAGLFGGLGDHVEPYVPTEYHAYTTQIMENYIGRFPLALSAVAILLRFCTLDSVSLGSKLRSLAMLVAPLVVLISHKPTDYNTDWMWHLVHSTVVHGLLLAANLRILGAMARHSSKRVDAAAKEE</sequence>
<proteinExistence type="predicted"/>
<feature type="transmembrane region" description="Helical" evidence="1">
    <location>
        <begin position="99"/>
        <end position="116"/>
    </location>
</feature>
<evidence type="ECO:0000313" key="2">
    <source>
        <dbReference type="EMBL" id="PAA56042.1"/>
    </source>
</evidence>